<dbReference type="EMBL" id="JANX01000812">
    <property type="protein sequence ID" value="KGM30492.1"/>
    <property type="molecule type" value="Genomic_DNA"/>
</dbReference>
<accession>A0A0A0D075</accession>
<sequence length="79" mass="7843">MQAEAVFGAVERIYDAAARPEGCADSLDILRGLVGADHAVLLTREAGRPPAGLGVGVDGGAVKRLADAAGDGGAAADWL</sequence>
<reference evidence="1 2" key="1">
    <citation type="submission" date="2014-01" db="EMBL/GenBank/DDBJ databases">
        <title>Genome sequence determination for a cystic fibrosis isolate, Inquilinus limosus.</title>
        <authorList>
            <person name="Pino M."/>
            <person name="Di Conza J."/>
            <person name="Gutkind G."/>
        </authorList>
    </citation>
    <scope>NUCLEOTIDE SEQUENCE [LARGE SCALE GENOMIC DNA]</scope>
    <source>
        <strain evidence="1 2">MP06</strain>
    </source>
</reference>
<gene>
    <name evidence="1" type="ORF">P409_32675</name>
</gene>
<evidence type="ECO:0000313" key="2">
    <source>
        <dbReference type="Proteomes" id="UP000029995"/>
    </source>
</evidence>
<protein>
    <submittedName>
        <fullName evidence="1">Uncharacterized protein</fullName>
    </submittedName>
</protein>
<dbReference type="Proteomes" id="UP000029995">
    <property type="component" value="Unassembled WGS sequence"/>
</dbReference>
<evidence type="ECO:0000313" key="1">
    <source>
        <dbReference type="EMBL" id="KGM30492.1"/>
    </source>
</evidence>
<dbReference type="RefSeq" id="WP_034848508.1">
    <property type="nucleotide sequence ID" value="NZ_JANX01000812.1"/>
</dbReference>
<name>A0A0A0D075_9PROT</name>
<dbReference type="AlphaFoldDB" id="A0A0A0D075"/>
<proteinExistence type="predicted"/>
<feature type="non-terminal residue" evidence="1">
    <location>
        <position position="79"/>
    </location>
</feature>
<comment type="caution">
    <text evidence="1">The sequence shown here is derived from an EMBL/GenBank/DDBJ whole genome shotgun (WGS) entry which is preliminary data.</text>
</comment>
<organism evidence="1 2">
    <name type="scientific">Inquilinus limosus MP06</name>
    <dbReference type="NCBI Taxonomy" id="1398085"/>
    <lineage>
        <taxon>Bacteria</taxon>
        <taxon>Pseudomonadati</taxon>
        <taxon>Pseudomonadota</taxon>
        <taxon>Alphaproteobacteria</taxon>
        <taxon>Rhodospirillales</taxon>
        <taxon>Rhodospirillaceae</taxon>
        <taxon>Inquilinus</taxon>
    </lineage>
</organism>